<feature type="transmembrane region" description="Helical" evidence="7">
    <location>
        <begin position="66"/>
        <end position="95"/>
    </location>
</feature>
<dbReference type="InterPro" id="IPR002293">
    <property type="entry name" value="AA/rel_permease1"/>
</dbReference>
<evidence type="ECO:0000256" key="3">
    <source>
        <dbReference type="ARBA" id="ARBA00022692"/>
    </source>
</evidence>
<dbReference type="Gene3D" id="1.20.1740.10">
    <property type="entry name" value="Amino acid/polyamine transporter I"/>
    <property type="match status" value="1"/>
</dbReference>
<feature type="transmembrane region" description="Helical" evidence="7">
    <location>
        <begin position="146"/>
        <end position="171"/>
    </location>
</feature>
<evidence type="ECO:0000256" key="2">
    <source>
        <dbReference type="ARBA" id="ARBA00022448"/>
    </source>
</evidence>
<evidence type="ECO:0000313" key="8">
    <source>
        <dbReference type="EMBL" id="KAF2190091.1"/>
    </source>
</evidence>
<evidence type="ECO:0000256" key="4">
    <source>
        <dbReference type="ARBA" id="ARBA00022989"/>
    </source>
</evidence>
<evidence type="ECO:0000256" key="5">
    <source>
        <dbReference type="ARBA" id="ARBA00023136"/>
    </source>
</evidence>
<sequence length="530" mass="58403">MSLLGFLRNIAYEPIAQEDIEMEDKQVSQPAVDDMEATSPDSASLNVEDKEVMVQMGKRQQLARRFNLFTIFGLSMTLLSSWEAIGASLGVGLYAGGPVALTYGLMFTLSGTLACAASIAEMASICPISGAQYHWSFMFAPKKSRVFVTFVQGWVTVFAWQATITSLTFLMSAQLQGLIILNYPSYTFERWHTTLIMWLVILVTYIVNVWGIKLLPMFELFSGAMHILLFVVLFIVMLAMGRNASADFVFTGFINETGWSNNGVAWFIGLLPCIWCIVEGFDGAIHLSEETSKSAHTIPKVIMTTVLVNGSLAWIFLLLCLFSISDITAVLETPTGYPIIEILRQVTRTYAGATAIMSFILSITMAAMFGTLASVSRLTWAFARDDGLPFSGYFKRVDPKLKVPIRAIALVSVVIVLLSLINIGSSTALNAILSLSTIALYTSYIIPISCLISMRLRVRNKVYSSPAGHAEISEEKLVFGPWNLGRWGLLPLTATTMNYAGPVFGLVLLFAAIDFYVRGRKVFVGPTRER</sequence>
<feature type="transmembrane region" description="Helical" evidence="7">
    <location>
        <begin position="350"/>
        <end position="375"/>
    </location>
</feature>
<feature type="transmembrane region" description="Helical" evidence="7">
    <location>
        <begin position="431"/>
        <end position="452"/>
    </location>
</feature>
<keyword evidence="9" id="KW-1185">Reference proteome</keyword>
<comment type="subcellular location">
    <subcellularLocation>
        <location evidence="1">Membrane</location>
        <topology evidence="1">Multi-pass membrane protein</topology>
    </subcellularLocation>
</comment>
<evidence type="ECO:0000256" key="6">
    <source>
        <dbReference type="SAM" id="MobiDB-lite"/>
    </source>
</evidence>
<keyword evidence="3 7" id="KW-0812">Transmembrane</keyword>
<dbReference type="OrthoDB" id="3257095at2759"/>
<evidence type="ECO:0000256" key="1">
    <source>
        <dbReference type="ARBA" id="ARBA00004141"/>
    </source>
</evidence>
<feature type="region of interest" description="Disordered" evidence="6">
    <location>
        <begin position="23"/>
        <end position="42"/>
    </location>
</feature>
<gene>
    <name evidence="8" type="ORF">K469DRAFT_624564</name>
</gene>
<feature type="transmembrane region" description="Helical" evidence="7">
    <location>
        <begin position="403"/>
        <end position="425"/>
    </location>
</feature>
<reference evidence="8" key="1">
    <citation type="journal article" date="2020" name="Stud. Mycol.">
        <title>101 Dothideomycetes genomes: a test case for predicting lifestyles and emergence of pathogens.</title>
        <authorList>
            <person name="Haridas S."/>
            <person name="Albert R."/>
            <person name="Binder M."/>
            <person name="Bloem J."/>
            <person name="Labutti K."/>
            <person name="Salamov A."/>
            <person name="Andreopoulos B."/>
            <person name="Baker S."/>
            <person name="Barry K."/>
            <person name="Bills G."/>
            <person name="Bluhm B."/>
            <person name="Cannon C."/>
            <person name="Castanera R."/>
            <person name="Culley D."/>
            <person name="Daum C."/>
            <person name="Ezra D."/>
            <person name="Gonzalez J."/>
            <person name="Henrissat B."/>
            <person name="Kuo A."/>
            <person name="Liang C."/>
            <person name="Lipzen A."/>
            <person name="Lutzoni F."/>
            <person name="Magnuson J."/>
            <person name="Mondo S."/>
            <person name="Nolan M."/>
            <person name="Ohm R."/>
            <person name="Pangilinan J."/>
            <person name="Park H.-J."/>
            <person name="Ramirez L."/>
            <person name="Alfaro M."/>
            <person name="Sun H."/>
            <person name="Tritt A."/>
            <person name="Yoshinaga Y."/>
            <person name="Zwiers L.-H."/>
            <person name="Turgeon B."/>
            <person name="Goodwin S."/>
            <person name="Spatafora J."/>
            <person name="Crous P."/>
            <person name="Grigoriev I."/>
        </authorList>
    </citation>
    <scope>NUCLEOTIDE SEQUENCE</scope>
    <source>
        <strain evidence="8">CBS 207.26</strain>
    </source>
</reference>
<dbReference type="PANTHER" id="PTHR45649">
    <property type="entry name" value="AMINO-ACID PERMEASE BAT1"/>
    <property type="match status" value="1"/>
</dbReference>
<feature type="transmembrane region" description="Helical" evidence="7">
    <location>
        <begin position="101"/>
        <end position="125"/>
    </location>
</feature>
<name>A0A6A6EEZ6_9PEZI</name>
<dbReference type="GO" id="GO:0022857">
    <property type="term" value="F:transmembrane transporter activity"/>
    <property type="evidence" value="ECO:0007669"/>
    <property type="project" value="InterPro"/>
</dbReference>
<keyword evidence="4 7" id="KW-1133">Transmembrane helix</keyword>
<dbReference type="GO" id="GO:0016020">
    <property type="term" value="C:membrane"/>
    <property type="evidence" value="ECO:0007669"/>
    <property type="project" value="UniProtKB-SubCell"/>
</dbReference>
<keyword evidence="5 7" id="KW-0472">Membrane</keyword>
<keyword evidence="2" id="KW-0813">Transport</keyword>
<protein>
    <submittedName>
        <fullName evidence="8">Amino acid transporter</fullName>
    </submittedName>
</protein>
<accession>A0A6A6EEZ6</accession>
<evidence type="ECO:0000313" key="9">
    <source>
        <dbReference type="Proteomes" id="UP000800200"/>
    </source>
</evidence>
<feature type="transmembrane region" description="Helical" evidence="7">
    <location>
        <begin position="191"/>
        <end position="212"/>
    </location>
</feature>
<feature type="transmembrane region" description="Helical" evidence="7">
    <location>
        <begin position="224"/>
        <end position="244"/>
    </location>
</feature>
<dbReference type="Pfam" id="PF13520">
    <property type="entry name" value="AA_permease_2"/>
    <property type="match status" value="1"/>
</dbReference>
<dbReference type="EMBL" id="ML994619">
    <property type="protein sequence ID" value="KAF2190091.1"/>
    <property type="molecule type" value="Genomic_DNA"/>
</dbReference>
<organism evidence="8 9">
    <name type="scientific">Zopfia rhizophila CBS 207.26</name>
    <dbReference type="NCBI Taxonomy" id="1314779"/>
    <lineage>
        <taxon>Eukaryota</taxon>
        <taxon>Fungi</taxon>
        <taxon>Dikarya</taxon>
        <taxon>Ascomycota</taxon>
        <taxon>Pezizomycotina</taxon>
        <taxon>Dothideomycetes</taxon>
        <taxon>Dothideomycetes incertae sedis</taxon>
        <taxon>Zopfiaceae</taxon>
        <taxon>Zopfia</taxon>
    </lineage>
</organism>
<dbReference type="AlphaFoldDB" id="A0A6A6EEZ6"/>
<proteinExistence type="predicted"/>
<dbReference type="PANTHER" id="PTHR45649:SF5">
    <property type="entry name" value="GABA TRANSPORTER (EUROFUNG)-RELATED"/>
    <property type="match status" value="1"/>
</dbReference>
<feature type="transmembrane region" description="Helical" evidence="7">
    <location>
        <begin position="499"/>
        <end position="517"/>
    </location>
</feature>
<feature type="transmembrane region" description="Helical" evidence="7">
    <location>
        <begin position="306"/>
        <end position="330"/>
    </location>
</feature>
<evidence type="ECO:0000256" key="7">
    <source>
        <dbReference type="SAM" id="Phobius"/>
    </source>
</evidence>
<dbReference type="Proteomes" id="UP000800200">
    <property type="component" value="Unassembled WGS sequence"/>
</dbReference>